<dbReference type="Gene3D" id="1.10.3300.10">
    <property type="entry name" value="Jann2411-like domain"/>
    <property type="match status" value="1"/>
</dbReference>
<feature type="domain" description="Zinc finger CGNR" evidence="1">
    <location>
        <begin position="146"/>
        <end position="186"/>
    </location>
</feature>
<gene>
    <name evidence="2" type="ORF">RNC47_17605</name>
</gene>
<dbReference type="InterPro" id="IPR023286">
    <property type="entry name" value="ABATE_dom_sf"/>
</dbReference>
<evidence type="ECO:0000313" key="2">
    <source>
        <dbReference type="EMBL" id="MDT0320153.1"/>
    </source>
</evidence>
<evidence type="ECO:0000313" key="3">
    <source>
        <dbReference type="Proteomes" id="UP001183420"/>
    </source>
</evidence>
<dbReference type="Pfam" id="PF11706">
    <property type="entry name" value="zf-CGNR"/>
    <property type="match status" value="1"/>
</dbReference>
<protein>
    <submittedName>
        <fullName evidence="2">CGNR zinc finger domain-containing protein</fullName>
    </submittedName>
</protein>
<keyword evidence="3" id="KW-1185">Reference proteome</keyword>
<dbReference type="InterPro" id="IPR010852">
    <property type="entry name" value="ABATE"/>
</dbReference>
<name>A0ABU2LRD3_9ACTN</name>
<comment type="caution">
    <text evidence="2">The sequence shown here is derived from an EMBL/GenBank/DDBJ whole genome shotgun (WGS) entry which is preliminary data.</text>
</comment>
<accession>A0ABU2LRD3</accession>
<dbReference type="SUPFAM" id="SSF160904">
    <property type="entry name" value="Jann2411-like"/>
    <property type="match status" value="1"/>
</dbReference>
<reference evidence="3" key="1">
    <citation type="submission" date="2023-07" db="EMBL/GenBank/DDBJ databases">
        <title>30 novel species of actinomycetes from the DSMZ collection.</title>
        <authorList>
            <person name="Nouioui I."/>
        </authorList>
    </citation>
    <scope>NUCLEOTIDE SEQUENCE [LARGE SCALE GENOMIC DNA]</scope>
    <source>
        <strain evidence="3">DSM 44918</strain>
    </source>
</reference>
<dbReference type="PANTHER" id="PTHR35525">
    <property type="entry name" value="BLL6575 PROTEIN"/>
    <property type="match status" value="1"/>
</dbReference>
<dbReference type="RefSeq" id="WP_311599877.1">
    <property type="nucleotide sequence ID" value="NZ_JAVREM010000021.1"/>
</dbReference>
<organism evidence="2 3">
    <name type="scientific">Streptomyces millisiae</name>
    <dbReference type="NCBI Taxonomy" id="3075542"/>
    <lineage>
        <taxon>Bacteria</taxon>
        <taxon>Bacillati</taxon>
        <taxon>Actinomycetota</taxon>
        <taxon>Actinomycetes</taxon>
        <taxon>Kitasatosporales</taxon>
        <taxon>Streptomycetaceae</taxon>
        <taxon>Streptomyces</taxon>
    </lineage>
</organism>
<dbReference type="PANTHER" id="PTHR35525:SF3">
    <property type="entry name" value="BLL6575 PROTEIN"/>
    <property type="match status" value="1"/>
</dbReference>
<dbReference type="Proteomes" id="UP001183420">
    <property type="component" value="Unassembled WGS sequence"/>
</dbReference>
<dbReference type="EMBL" id="JAVREM010000021">
    <property type="protein sequence ID" value="MDT0320153.1"/>
    <property type="molecule type" value="Genomic_DNA"/>
</dbReference>
<dbReference type="InterPro" id="IPR021005">
    <property type="entry name" value="Znf_CGNR"/>
</dbReference>
<sequence length="190" mass="20355">MERDLVLGFVNTVRHDGHGGVADDLADVGGFADWVAGCGVADAGVAVVDEALRADVVVLRRAVRALFARAVRPGPASRADVGRLMPEAEAVALLNERAARAPGVPRLEWPAEADAPRARFVVGEPELGAALARAAIDFLAGPDRARLRACTAPRCVRYFLKGHGRQEWCKPSCGNRARAARHYHRHRVSG</sequence>
<evidence type="ECO:0000259" key="1">
    <source>
        <dbReference type="Pfam" id="PF11706"/>
    </source>
</evidence>
<dbReference type="Pfam" id="PF07336">
    <property type="entry name" value="ABATE"/>
    <property type="match status" value="1"/>
</dbReference>
<proteinExistence type="predicted"/>